<comment type="caution">
    <text evidence="2">The sequence shown here is derived from an EMBL/GenBank/DDBJ whole genome shotgun (WGS) entry which is preliminary data.</text>
</comment>
<keyword evidence="1" id="KW-0472">Membrane</keyword>
<reference evidence="3" key="1">
    <citation type="journal article" date="2019" name="Int. J. Syst. Evol. Microbiol.">
        <title>The Global Catalogue of Microorganisms (GCM) 10K type strain sequencing project: providing services to taxonomists for standard genome sequencing and annotation.</title>
        <authorList>
            <consortium name="The Broad Institute Genomics Platform"/>
            <consortium name="The Broad Institute Genome Sequencing Center for Infectious Disease"/>
            <person name="Wu L."/>
            <person name="Ma J."/>
        </authorList>
    </citation>
    <scope>NUCLEOTIDE SEQUENCE [LARGE SCALE GENOMIC DNA]</scope>
    <source>
        <strain evidence="3">KCTC 22558</strain>
    </source>
</reference>
<evidence type="ECO:0000313" key="3">
    <source>
        <dbReference type="Proteomes" id="UP000643403"/>
    </source>
</evidence>
<name>A0ABQ3C5I2_9GAMM</name>
<keyword evidence="3" id="KW-1185">Reference proteome</keyword>
<feature type="transmembrane region" description="Helical" evidence="1">
    <location>
        <begin position="97"/>
        <end position="116"/>
    </location>
</feature>
<dbReference type="Proteomes" id="UP000643403">
    <property type="component" value="Unassembled WGS sequence"/>
</dbReference>
<dbReference type="EMBL" id="BMXY01000002">
    <property type="protein sequence ID" value="GGZ64534.1"/>
    <property type="molecule type" value="Genomic_DNA"/>
</dbReference>
<gene>
    <name evidence="2" type="ORF">GCM10008101_17770</name>
</gene>
<proteinExistence type="predicted"/>
<evidence type="ECO:0000313" key="2">
    <source>
        <dbReference type="EMBL" id="GGZ64534.1"/>
    </source>
</evidence>
<feature type="transmembrane region" description="Helical" evidence="1">
    <location>
        <begin position="12"/>
        <end position="29"/>
    </location>
</feature>
<evidence type="ECO:0000256" key="1">
    <source>
        <dbReference type="SAM" id="Phobius"/>
    </source>
</evidence>
<feature type="transmembrane region" description="Helical" evidence="1">
    <location>
        <begin position="35"/>
        <end position="58"/>
    </location>
</feature>
<sequence>MSAGRRLASRAIVWQAIATALVALAFLPLGVREALAAAVGGGAVVAAALVSMLIALGGGIRPAGVAMARLLVGMAAKWATVAIVLVLGLAVWRLAPLPLLVGVLVATVAAVPAQLLKR</sequence>
<accession>A0ABQ3C5I2</accession>
<organism evidence="2 3">
    <name type="scientific">Cognatilysobacter xinjiangensis</name>
    <dbReference type="NCBI Taxonomy" id="546892"/>
    <lineage>
        <taxon>Bacteria</taxon>
        <taxon>Pseudomonadati</taxon>
        <taxon>Pseudomonadota</taxon>
        <taxon>Gammaproteobacteria</taxon>
        <taxon>Lysobacterales</taxon>
        <taxon>Lysobacteraceae</taxon>
        <taxon>Cognatilysobacter</taxon>
    </lineage>
</organism>
<protein>
    <recommendedName>
        <fullName evidence="4">ATP synthase I chain</fullName>
    </recommendedName>
</protein>
<feature type="transmembrane region" description="Helical" evidence="1">
    <location>
        <begin position="70"/>
        <end position="91"/>
    </location>
</feature>
<evidence type="ECO:0008006" key="4">
    <source>
        <dbReference type="Google" id="ProtNLM"/>
    </source>
</evidence>
<keyword evidence="1" id="KW-0812">Transmembrane</keyword>
<keyword evidence="1" id="KW-1133">Transmembrane helix</keyword>